<sequence>MALTRDAIITEVMNETKRTDKQTRLEAIFPDILYRMSRAVTQDGEPIPLQDLKTDGSLSIVDGNYFVALPSDFVFQYGEPELLYDTDKGRILTKKSLEWMNYVYPNRANNTSNKSKPIYYCLEKNRFDFAPMSDASYTITFPYTKIHGTVDDNTDTILFRDTFKDVIKDWLKAQLFDELDDWDKRDGYLMSGLNTLMSLAKVDKRNAEAVLITDFNDF</sequence>
<dbReference type="EMBL" id="MT144596">
    <property type="protein sequence ID" value="QJH94154.1"/>
    <property type="molecule type" value="Genomic_DNA"/>
</dbReference>
<reference evidence="1" key="1">
    <citation type="submission" date="2020-03" db="EMBL/GenBank/DDBJ databases">
        <title>The deep terrestrial virosphere.</title>
        <authorList>
            <person name="Holmfeldt K."/>
            <person name="Nilsson E."/>
            <person name="Simone D."/>
            <person name="Lopez-Fernandez M."/>
            <person name="Wu X."/>
            <person name="de Brujin I."/>
            <person name="Lundin D."/>
            <person name="Andersson A."/>
            <person name="Bertilsson S."/>
            <person name="Dopson M."/>
        </authorList>
    </citation>
    <scope>NUCLEOTIDE SEQUENCE</scope>
    <source>
        <strain evidence="1">TM448A00151</strain>
        <strain evidence="2">TM448B00189</strain>
    </source>
</reference>
<evidence type="ECO:0000313" key="2">
    <source>
        <dbReference type="EMBL" id="QJH94154.1"/>
    </source>
</evidence>
<evidence type="ECO:0000313" key="1">
    <source>
        <dbReference type="EMBL" id="QJA44834.1"/>
    </source>
</evidence>
<protein>
    <submittedName>
        <fullName evidence="1">Uncharacterized protein</fullName>
    </submittedName>
</protein>
<name>A0A6H1ZB99_9ZZZZ</name>
<gene>
    <name evidence="1" type="ORF">TM448A00151_0033</name>
    <name evidence="2" type="ORF">TM448B00189_0047</name>
</gene>
<accession>A0A6H1ZB99</accession>
<organism evidence="1">
    <name type="scientific">viral metagenome</name>
    <dbReference type="NCBI Taxonomy" id="1070528"/>
    <lineage>
        <taxon>unclassified sequences</taxon>
        <taxon>metagenomes</taxon>
        <taxon>organismal metagenomes</taxon>
    </lineage>
</organism>
<dbReference type="EMBL" id="MT143981">
    <property type="protein sequence ID" value="QJA44834.1"/>
    <property type="molecule type" value="Genomic_DNA"/>
</dbReference>
<dbReference type="AlphaFoldDB" id="A0A6H1ZB99"/>
<proteinExistence type="predicted"/>
<dbReference type="InterPro" id="IPR056209">
    <property type="entry name" value="SU10_adaptor"/>
</dbReference>
<dbReference type="Pfam" id="PF24175">
    <property type="entry name" value="SU10_adaptor"/>
    <property type="match status" value="1"/>
</dbReference>